<dbReference type="SUPFAM" id="SSF53167">
    <property type="entry name" value="Purine and uridine phosphorylases"/>
    <property type="match status" value="1"/>
</dbReference>
<organism evidence="3 4">
    <name type="scientific">Streptomyces marispadix</name>
    <dbReference type="NCBI Taxonomy" id="2922868"/>
    <lineage>
        <taxon>Bacteria</taxon>
        <taxon>Bacillati</taxon>
        <taxon>Actinomycetota</taxon>
        <taxon>Actinomycetes</taxon>
        <taxon>Kitasatosporales</taxon>
        <taxon>Streptomycetaceae</taxon>
        <taxon>Streptomyces</taxon>
    </lineage>
</organism>
<dbReference type="Proteomes" id="UP001166784">
    <property type="component" value="Unassembled WGS sequence"/>
</dbReference>
<dbReference type="SUPFAM" id="SSF56112">
    <property type="entry name" value="Protein kinase-like (PK-like)"/>
    <property type="match status" value="1"/>
</dbReference>
<gene>
    <name evidence="3" type="ORF">MMA15_23470</name>
</gene>
<dbReference type="Gene3D" id="1.10.510.10">
    <property type="entry name" value="Transferase(Phosphotransferase) domain 1"/>
    <property type="match status" value="1"/>
</dbReference>
<dbReference type="Pfam" id="PF01048">
    <property type="entry name" value="PNP_UDP_1"/>
    <property type="match status" value="1"/>
</dbReference>
<dbReference type="InterPro" id="IPR011009">
    <property type="entry name" value="Kinase-like_dom_sf"/>
</dbReference>
<dbReference type="EMBL" id="JAKWJU010000002">
    <property type="protein sequence ID" value="MCH6163241.1"/>
    <property type="molecule type" value="Genomic_DNA"/>
</dbReference>
<evidence type="ECO:0000313" key="3">
    <source>
        <dbReference type="EMBL" id="MCH6163241.1"/>
    </source>
</evidence>
<dbReference type="InterPro" id="IPR000845">
    <property type="entry name" value="Nucleoside_phosphorylase_d"/>
</dbReference>
<protein>
    <recommendedName>
        <fullName evidence="2">Protein kinase domain-containing protein</fullName>
    </recommendedName>
</protein>
<name>A0ABS9T3Y3_9ACTN</name>
<dbReference type="PANTHER" id="PTHR46832">
    <property type="entry name" value="5'-METHYLTHIOADENOSINE/S-ADENOSYLHOMOCYSTEINE NUCLEOSIDASE"/>
    <property type="match status" value="1"/>
</dbReference>
<dbReference type="Gene3D" id="3.40.50.1580">
    <property type="entry name" value="Nucleoside phosphorylase domain"/>
    <property type="match status" value="1"/>
</dbReference>
<accession>A0ABS9T3Y3</accession>
<reference evidence="3" key="1">
    <citation type="submission" date="2022-03" db="EMBL/GenBank/DDBJ databases">
        <authorList>
            <person name="Santos J.D.N."/>
            <person name="Kallscheuer N."/>
            <person name="Jogler C."/>
            <person name="Lage O.M."/>
        </authorList>
    </citation>
    <scope>NUCLEOTIDE SEQUENCE</scope>
    <source>
        <strain evidence="3">M600PL45_2</strain>
    </source>
</reference>
<feature type="region of interest" description="Disordered" evidence="1">
    <location>
        <begin position="284"/>
        <end position="309"/>
    </location>
</feature>
<keyword evidence="4" id="KW-1185">Reference proteome</keyword>
<dbReference type="RefSeq" id="WP_241062070.1">
    <property type="nucleotide sequence ID" value="NZ_JAKWJU010000002.1"/>
</dbReference>
<reference evidence="3" key="2">
    <citation type="journal article" date="2023" name="Int. J. Syst. Evol. Microbiol.">
        <title>Streptomyces marispadix sp. nov., isolated from marine beach sediment of the Northern Coast of Portugal.</title>
        <authorList>
            <person name="dos Santos J.D.N."/>
            <person name="Vitorino I.R."/>
            <person name="Kallscheuer N."/>
            <person name="Srivastava A."/>
            <person name="Krautwurst S."/>
            <person name="Marz M."/>
            <person name="Jogler C."/>
            <person name="Lobo Da Cunha A."/>
            <person name="Catita J."/>
            <person name="Goncalves H."/>
            <person name="Gonzalez I."/>
            <person name="Reyes F."/>
            <person name="Lage O.M."/>
        </authorList>
    </citation>
    <scope>NUCLEOTIDE SEQUENCE</scope>
    <source>
        <strain evidence="3">M600PL45_2</strain>
    </source>
</reference>
<proteinExistence type="predicted"/>
<dbReference type="SMART" id="SM00220">
    <property type="entry name" value="S_TKc"/>
    <property type="match status" value="1"/>
</dbReference>
<evidence type="ECO:0000256" key="1">
    <source>
        <dbReference type="SAM" id="MobiDB-lite"/>
    </source>
</evidence>
<evidence type="ECO:0000313" key="4">
    <source>
        <dbReference type="Proteomes" id="UP001166784"/>
    </source>
</evidence>
<dbReference type="InterPro" id="IPR000719">
    <property type="entry name" value="Prot_kinase_dom"/>
</dbReference>
<dbReference type="PANTHER" id="PTHR46832:SF1">
    <property type="entry name" value="5'-METHYLTHIOADENOSINE_S-ADENOSYLHOMOCYSTEINE NUCLEOSIDASE"/>
    <property type="match status" value="1"/>
</dbReference>
<sequence length="608" mass="65469">MEAEQGGTVVVLTALDVEYQAVRGHLAGLREQPHDAGTLFETGWLNGTPWQVALAEIGDGNQGAAVLTERAIAMFRPRAVFFVGVAGALRSDEPRLGDVVVATRVHALHGGKEENGKFLARPRSWPAPHGLQQLARHVRRSPGWTACLPQPPEVAPPRVHLKPVAAGEVVLNSPDSPLSRQVSPMREMLRQHYQDAVAIEMESAGMAQAAHLNDSLPALTVRGISDRADGRKHDADASGSQERAARNAAAFAFALIRRLPYGDERERPREPRGAAPAVHVVAASTTSTASTASTASTTNSRAPGGSWRGGDEVTIGDRLYLLHDGLLAEWPSDDHSLIHRQARAVQIEPDTGSSSRYVWIRQIEARRDTPRAREAAKALAAERDLLSALRPRTGGLPRLEGDGRSGNDSGAWRSGGRKASLVLDWPVSRATRVPCETLHAQLGREGEQFDEWRLHRLLTGLIGLCRTLAALHDEGVAHRELSPAAIVALDDGRLTLRDLGLAAREPEPGEGHGSYQAPEQRRRDARRPGAWTDVYRLGAVTYHLTTGTPHGAGSAPGRGVPLPMRALVPGVPEPVDRVVRDALAPDPTARPDVRALGAALRDARGELF</sequence>
<feature type="domain" description="Protein kinase" evidence="2">
    <location>
        <begin position="316"/>
        <end position="608"/>
    </location>
</feature>
<evidence type="ECO:0000259" key="2">
    <source>
        <dbReference type="PROSITE" id="PS50011"/>
    </source>
</evidence>
<dbReference type="CDD" id="cd09008">
    <property type="entry name" value="MTAN"/>
    <property type="match status" value="1"/>
</dbReference>
<feature type="region of interest" description="Disordered" evidence="1">
    <location>
        <begin position="392"/>
        <end position="414"/>
    </location>
</feature>
<feature type="compositionally biased region" description="Low complexity" evidence="1">
    <location>
        <begin position="284"/>
        <end position="298"/>
    </location>
</feature>
<dbReference type="InterPro" id="IPR035994">
    <property type="entry name" value="Nucleoside_phosphorylase_sf"/>
</dbReference>
<dbReference type="PROSITE" id="PS50011">
    <property type="entry name" value="PROTEIN_KINASE_DOM"/>
    <property type="match status" value="1"/>
</dbReference>
<comment type="caution">
    <text evidence="3">The sequence shown here is derived from an EMBL/GenBank/DDBJ whole genome shotgun (WGS) entry which is preliminary data.</text>
</comment>
<feature type="region of interest" description="Disordered" evidence="1">
    <location>
        <begin position="502"/>
        <end position="526"/>
    </location>
</feature>